<feature type="compositionally biased region" description="Basic and acidic residues" evidence="5">
    <location>
        <begin position="1"/>
        <end position="10"/>
    </location>
</feature>
<feature type="transmembrane region" description="Helical" evidence="6">
    <location>
        <begin position="188"/>
        <end position="207"/>
    </location>
</feature>
<feature type="region of interest" description="Disordered" evidence="5">
    <location>
        <begin position="574"/>
        <end position="602"/>
    </location>
</feature>
<dbReference type="GO" id="GO:0022857">
    <property type="term" value="F:transmembrane transporter activity"/>
    <property type="evidence" value="ECO:0007669"/>
    <property type="project" value="InterPro"/>
</dbReference>
<dbReference type="Gene3D" id="1.20.1250.20">
    <property type="entry name" value="MFS general substrate transporter like domains"/>
    <property type="match status" value="2"/>
</dbReference>
<feature type="transmembrane region" description="Helical" evidence="6">
    <location>
        <begin position="61"/>
        <end position="78"/>
    </location>
</feature>
<keyword evidence="8" id="KW-1185">Reference proteome</keyword>
<evidence type="ECO:0000256" key="5">
    <source>
        <dbReference type="SAM" id="MobiDB-lite"/>
    </source>
</evidence>
<accession>A0A9Q1CKJ4</accession>
<evidence type="ECO:0000256" key="4">
    <source>
        <dbReference type="ARBA" id="ARBA00040840"/>
    </source>
</evidence>
<name>A0A9Q1CKJ4_HOLLE</name>
<comment type="caution">
    <text evidence="7">The sequence shown here is derived from an EMBL/GenBank/DDBJ whole genome shotgun (WGS) entry which is preliminary data.</text>
</comment>
<dbReference type="SUPFAM" id="SSF103473">
    <property type="entry name" value="MFS general substrate transporter"/>
    <property type="match status" value="1"/>
</dbReference>
<dbReference type="PANTHER" id="PTHR23121">
    <property type="entry name" value="SODIUM-DEPENDENT GLUCOSE TRANSPORTER 1"/>
    <property type="match status" value="1"/>
</dbReference>
<dbReference type="FunFam" id="1.20.1250.20:FF:000508">
    <property type="entry name" value="Sodium-dependent glucose transporter 1"/>
    <property type="match status" value="1"/>
</dbReference>
<dbReference type="InterPro" id="IPR011701">
    <property type="entry name" value="MFS"/>
</dbReference>
<feature type="transmembrane region" description="Helical" evidence="6">
    <location>
        <begin position="487"/>
        <end position="507"/>
    </location>
</feature>
<feature type="transmembrane region" description="Helical" evidence="6">
    <location>
        <begin position="423"/>
        <end position="446"/>
    </location>
</feature>
<feature type="transmembrane region" description="Helical" evidence="6">
    <location>
        <begin position="398"/>
        <end position="417"/>
    </location>
</feature>
<evidence type="ECO:0000313" key="8">
    <source>
        <dbReference type="Proteomes" id="UP001152320"/>
    </source>
</evidence>
<reference evidence="7" key="1">
    <citation type="submission" date="2021-10" db="EMBL/GenBank/DDBJ databases">
        <title>Tropical sea cucumber genome reveals ecological adaptation and Cuvierian tubules defense mechanism.</title>
        <authorList>
            <person name="Chen T."/>
        </authorList>
    </citation>
    <scope>NUCLEOTIDE SEQUENCE</scope>
    <source>
        <strain evidence="7">Nanhai2018</strain>
        <tissue evidence="7">Muscle</tissue>
    </source>
</reference>
<evidence type="ECO:0000256" key="1">
    <source>
        <dbReference type="ARBA" id="ARBA00022692"/>
    </source>
</evidence>
<dbReference type="EMBL" id="JAIZAY010000002">
    <property type="protein sequence ID" value="KAJ8046400.1"/>
    <property type="molecule type" value="Genomic_DNA"/>
</dbReference>
<feature type="transmembrane region" description="Helical" evidence="6">
    <location>
        <begin position="149"/>
        <end position="176"/>
    </location>
</feature>
<sequence length="602" mass="64967">MEGETGDKPSRVGGVTGNPGTRRDVSAGDNPHQAQSTLGLDVTQGPGPTASQLLSKNLQATITYCSVFWSFGMCVALLGPTIEDLGCQTESTLADMSWAFLSQSLCTLIGSMIGGLLVDRLPADPLLLCSTIMIATTIALIPFCHTLSLLLVNLAVMGIFMGIIDTVANVSLLRIYGKLVSPFLQALHFCYGLGAFISPIVAEPFLINKDCSSYVSPNSTSDEIIIPVLRDLSQGVTEPHSTMDGLERAKEGTRVRYAFWIMSLIQLPIIILVLMLLCKKRCIDPVLGRGQAATLLVNRALYEDLDKGPSTKEKTFADQHAFSSKKAVFITVLLCLILFLYDGLQAGYGGFIFAYAVRNSHIEVSASDGAYMTSVFWGSFALGRLLSIPISTRCSLSLMLLCNMLGCLIALSIEVIIHDSLSILYIASALFGVSLSSIYPTSVALAEQNINMTGLVTSCLVIAAASGEMAFPIFVGRVLFNISPFTFLRFALAITIFGMFLYIALFMTSSCTESKASNAVKNIPVAENALVWCRRNCCLTQSRESLLTGDGNYYTTLTDTTNAYTVVESSEQIPMDKMTTDTSPDDNSNNVAVENNSIENQT</sequence>
<feature type="transmembrane region" description="Helical" evidence="6">
    <location>
        <begin position="98"/>
        <end position="118"/>
    </location>
</feature>
<keyword evidence="3 6" id="KW-0472">Membrane</keyword>
<keyword evidence="1 6" id="KW-0812">Transmembrane</keyword>
<organism evidence="7 8">
    <name type="scientific">Holothuria leucospilota</name>
    <name type="common">Black long sea cucumber</name>
    <name type="synonym">Mertensiothuria leucospilota</name>
    <dbReference type="NCBI Taxonomy" id="206669"/>
    <lineage>
        <taxon>Eukaryota</taxon>
        <taxon>Metazoa</taxon>
        <taxon>Echinodermata</taxon>
        <taxon>Eleutherozoa</taxon>
        <taxon>Echinozoa</taxon>
        <taxon>Holothuroidea</taxon>
        <taxon>Aspidochirotacea</taxon>
        <taxon>Aspidochirotida</taxon>
        <taxon>Holothuriidae</taxon>
        <taxon>Holothuria</taxon>
    </lineage>
</organism>
<protein>
    <recommendedName>
        <fullName evidence="4">Major facilitator superfamily domain-containing protein 4A</fullName>
    </recommendedName>
</protein>
<feature type="compositionally biased region" description="Polar residues" evidence="5">
    <location>
        <begin position="580"/>
        <end position="602"/>
    </location>
</feature>
<evidence type="ECO:0000256" key="2">
    <source>
        <dbReference type="ARBA" id="ARBA00022989"/>
    </source>
</evidence>
<dbReference type="Pfam" id="PF07690">
    <property type="entry name" value="MFS_1"/>
    <property type="match status" value="1"/>
</dbReference>
<gene>
    <name evidence="7" type="ORF">HOLleu_05056</name>
</gene>
<evidence type="ECO:0000256" key="6">
    <source>
        <dbReference type="SAM" id="Phobius"/>
    </source>
</evidence>
<keyword evidence="2 6" id="KW-1133">Transmembrane helix</keyword>
<feature type="transmembrane region" description="Helical" evidence="6">
    <location>
        <begin position="453"/>
        <end position="475"/>
    </location>
</feature>
<dbReference type="InterPro" id="IPR036259">
    <property type="entry name" value="MFS_trans_sf"/>
</dbReference>
<dbReference type="PANTHER" id="PTHR23121:SF10">
    <property type="entry name" value="MAJOR FACILITATOR SUPERFAMILY DOMAIN-CONTAINING PROTEIN 4A"/>
    <property type="match status" value="1"/>
</dbReference>
<dbReference type="FunFam" id="1.20.1250.20:FF:000459">
    <property type="entry name" value="Major facilitator superfamily domain containing 4A"/>
    <property type="match status" value="1"/>
</dbReference>
<evidence type="ECO:0000313" key="7">
    <source>
        <dbReference type="EMBL" id="KAJ8046400.1"/>
    </source>
</evidence>
<dbReference type="Proteomes" id="UP001152320">
    <property type="component" value="Chromosome 2"/>
</dbReference>
<feature type="region of interest" description="Disordered" evidence="5">
    <location>
        <begin position="1"/>
        <end position="44"/>
    </location>
</feature>
<evidence type="ECO:0000256" key="3">
    <source>
        <dbReference type="ARBA" id="ARBA00023136"/>
    </source>
</evidence>
<feature type="transmembrane region" description="Helical" evidence="6">
    <location>
        <begin position="257"/>
        <end position="277"/>
    </location>
</feature>
<feature type="transmembrane region" description="Helical" evidence="6">
    <location>
        <begin position="369"/>
        <end position="386"/>
    </location>
</feature>
<dbReference type="AlphaFoldDB" id="A0A9Q1CKJ4"/>
<feature type="transmembrane region" description="Helical" evidence="6">
    <location>
        <begin position="125"/>
        <end position="143"/>
    </location>
</feature>
<proteinExistence type="predicted"/>
<dbReference type="OrthoDB" id="413079at2759"/>
<feature type="transmembrane region" description="Helical" evidence="6">
    <location>
        <begin position="328"/>
        <end position="357"/>
    </location>
</feature>